<organism evidence="2 4">
    <name type="scientific">Medicago truncatula</name>
    <name type="common">Barrel medic</name>
    <name type="synonym">Medicago tribuloides</name>
    <dbReference type="NCBI Taxonomy" id="3880"/>
    <lineage>
        <taxon>Eukaryota</taxon>
        <taxon>Viridiplantae</taxon>
        <taxon>Streptophyta</taxon>
        <taxon>Embryophyta</taxon>
        <taxon>Tracheophyta</taxon>
        <taxon>Spermatophyta</taxon>
        <taxon>Magnoliopsida</taxon>
        <taxon>eudicotyledons</taxon>
        <taxon>Gunneridae</taxon>
        <taxon>Pentapetalae</taxon>
        <taxon>rosids</taxon>
        <taxon>fabids</taxon>
        <taxon>Fabales</taxon>
        <taxon>Fabaceae</taxon>
        <taxon>Papilionoideae</taxon>
        <taxon>50 kb inversion clade</taxon>
        <taxon>NPAAA clade</taxon>
        <taxon>Hologalegina</taxon>
        <taxon>IRL clade</taxon>
        <taxon>Trifolieae</taxon>
        <taxon>Medicago</taxon>
    </lineage>
</organism>
<evidence type="ECO:0000313" key="2">
    <source>
        <dbReference type="EMBL" id="AES65362.1"/>
    </source>
</evidence>
<keyword evidence="1" id="KW-0732">Signal</keyword>
<dbReference type="EMBL" id="CM001218">
    <property type="protein sequence ID" value="AES65362.1"/>
    <property type="molecule type" value="Genomic_DNA"/>
</dbReference>
<evidence type="ECO:0000256" key="1">
    <source>
        <dbReference type="SAM" id="SignalP"/>
    </source>
</evidence>
<evidence type="ECO:0008006" key="5">
    <source>
        <dbReference type="Google" id="ProtNLM"/>
    </source>
</evidence>
<dbReference type="PaxDb" id="3880-AES65362"/>
<dbReference type="AlphaFoldDB" id="G7IIB9"/>
<feature type="signal peptide" evidence="1">
    <location>
        <begin position="1"/>
        <end position="15"/>
    </location>
</feature>
<dbReference type="Proteomes" id="UP000002051">
    <property type="component" value="Chromosome 2"/>
</dbReference>
<name>G7IIB9_MEDTR</name>
<keyword evidence="4" id="KW-1185">Reference proteome</keyword>
<accession>G7IIB9</accession>
<reference evidence="3" key="3">
    <citation type="submission" date="2015-04" db="UniProtKB">
        <authorList>
            <consortium name="EnsemblPlants"/>
        </authorList>
    </citation>
    <scope>IDENTIFICATION</scope>
    <source>
        <strain evidence="3">cv. Jemalong A17</strain>
    </source>
</reference>
<sequence length="90" mass="10131">MVLLLKLWAAAHRFCKLVTYLFGSDYQISFDLVQIQSTILASSTLQIQIHDYSGDLNIVICVGICTLSFYAINMDDLKKLKTNASNARLE</sequence>
<evidence type="ECO:0000313" key="3">
    <source>
        <dbReference type="EnsemblPlants" id="AES65362"/>
    </source>
</evidence>
<proteinExistence type="predicted"/>
<reference evidence="2 4" key="2">
    <citation type="journal article" date="2014" name="BMC Genomics">
        <title>An improved genome release (version Mt4.0) for the model legume Medicago truncatula.</title>
        <authorList>
            <person name="Tang H."/>
            <person name="Krishnakumar V."/>
            <person name="Bidwell S."/>
            <person name="Rosen B."/>
            <person name="Chan A."/>
            <person name="Zhou S."/>
            <person name="Gentzbittel L."/>
            <person name="Childs K.L."/>
            <person name="Yandell M."/>
            <person name="Gundlach H."/>
            <person name="Mayer K.F."/>
            <person name="Schwartz D.C."/>
            <person name="Town C.D."/>
        </authorList>
    </citation>
    <scope>GENOME REANNOTATION</scope>
    <source>
        <strain evidence="3 4">cv. Jemalong A17</strain>
    </source>
</reference>
<dbReference type="HOGENOM" id="CLU_2444156_0_0_1"/>
<gene>
    <name evidence="2" type="ordered locus">MTR_2g038370</name>
</gene>
<dbReference type="EnsemblPlants" id="AES65362">
    <property type="protein sequence ID" value="AES65362"/>
    <property type="gene ID" value="MTR_2g038370"/>
</dbReference>
<feature type="chain" id="PRO_5014572218" description="Transmembrane protein" evidence="1">
    <location>
        <begin position="16"/>
        <end position="90"/>
    </location>
</feature>
<evidence type="ECO:0000313" key="4">
    <source>
        <dbReference type="Proteomes" id="UP000002051"/>
    </source>
</evidence>
<protein>
    <recommendedName>
        <fullName evidence="5">Transmembrane protein</fullName>
    </recommendedName>
</protein>
<reference evidence="2 4" key="1">
    <citation type="journal article" date="2011" name="Nature">
        <title>The Medicago genome provides insight into the evolution of rhizobial symbioses.</title>
        <authorList>
            <person name="Young N.D."/>
            <person name="Debelle F."/>
            <person name="Oldroyd G.E."/>
            <person name="Geurts R."/>
            <person name="Cannon S.B."/>
            <person name="Udvardi M.K."/>
            <person name="Benedito V.A."/>
            <person name="Mayer K.F."/>
            <person name="Gouzy J."/>
            <person name="Schoof H."/>
            <person name="Van de Peer Y."/>
            <person name="Proost S."/>
            <person name="Cook D.R."/>
            <person name="Meyers B.C."/>
            <person name="Spannagl M."/>
            <person name="Cheung F."/>
            <person name="De Mita S."/>
            <person name="Krishnakumar V."/>
            <person name="Gundlach H."/>
            <person name="Zhou S."/>
            <person name="Mudge J."/>
            <person name="Bharti A.K."/>
            <person name="Murray J.D."/>
            <person name="Naoumkina M.A."/>
            <person name="Rosen B."/>
            <person name="Silverstein K.A."/>
            <person name="Tang H."/>
            <person name="Rombauts S."/>
            <person name="Zhao P.X."/>
            <person name="Zhou P."/>
            <person name="Barbe V."/>
            <person name="Bardou P."/>
            <person name="Bechner M."/>
            <person name="Bellec A."/>
            <person name="Berger A."/>
            <person name="Berges H."/>
            <person name="Bidwell S."/>
            <person name="Bisseling T."/>
            <person name="Choisne N."/>
            <person name="Couloux A."/>
            <person name="Denny R."/>
            <person name="Deshpande S."/>
            <person name="Dai X."/>
            <person name="Doyle J.J."/>
            <person name="Dudez A.M."/>
            <person name="Farmer A.D."/>
            <person name="Fouteau S."/>
            <person name="Franken C."/>
            <person name="Gibelin C."/>
            <person name="Gish J."/>
            <person name="Goldstein S."/>
            <person name="Gonzalez A.J."/>
            <person name="Green P.J."/>
            <person name="Hallab A."/>
            <person name="Hartog M."/>
            <person name="Hua A."/>
            <person name="Humphray S.J."/>
            <person name="Jeong D.H."/>
            <person name="Jing Y."/>
            <person name="Jocker A."/>
            <person name="Kenton S.M."/>
            <person name="Kim D.J."/>
            <person name="Klee K."/>
            <person name="Lai H."/>
            <person name="Lang C."/>
            <person name="Lin S."/>
            <person name="Macmil S.L."/>
            <person name="Magdelenat G."/>
            <person name="Matthews L."/>
            <person name="McCorrison J."/>
            <person name="Monaghan E.L."/>
            <person name="Mun J.H."/>
            <person name="Najar F.Z."/>
            <person name="Nicholson C."/>
            <person name="Noirot C."/>
            <person name="O'Bleness M."/>
            <person name="Paule C.R."/>
            <person name="Poulain J."/>
            <person name="Prion F."/>
            <person name="Qin B."/>
            <person name="Qu C."/>
            <person name="Retzel E.F."/>
            <person name="Riddle C."/>
            <person name="Sallet E."/>
            <person name="Samain S."/>
            <person name="Samson N."/>
            <person name="Sanders I."/>
            <person name="Saurat O."/>
            <person name="Scarpelli C."/>
            <person name="Schiex T."/>
            <person name="Segurens B."/>
            <person name="Severin A.J."/>
            <person name="Sherrier D.J."/>
            <person name="Shi R."/>
            <person name="Sims S."/>
            <person name="Singer S.R."/>
            <person name="Sinharoy S."/>
            <person name="Sterck L."/>
            <person name="Viollet A."/>
            <person name="Wang B.B."/>
            <person name="Wang K."/>
            <person name="Wang M."/>
            <person name="Wang X."/>
            <person name="Warfsmann J."/>
            <person name="Weissenbach J."/>
            <person name="White D.D."/>
            <person name="White J.D."/>
            <person name="Wiley G.B."/>
            <person name="Wincker P."/>
            <person name="Xing Y."/>
            <person name="Yang L."/>
            <person name="Yao Z."/>
            <person name="Ying F."/>
            <person name="Zhai J."/>
            <person name="Zhou L."/>
            <person name="Zuber A."/>
            <person name="Denarie J."/>
            <person name="Dixon R.A."/>
            <person name="May G.D."/>
            <person name="Schwartz D.C."/>
            <person name="Rogers J."/>
            <person name="Quetier F."/>
            <person name="Town C.D."/>
            <person name="Roe B.A."/>
        </authorList>
    </citation>
    <scope>NUCLEOTIDE SEQUENCE [LARGE SCALE GENOMIC DNA]</scope>
    <source>
        <strain evidence="2">A17</strain>
        <strain evidence="3 4">cv. Jemalong A17</strain>
    </source>
</reference>